<gene>
    <name evidence="1" type="ORF">CH627_04905</name>
</gene>
<dbReference type="EMBL" id="QVJI01000006">
    <property type="protein sequence ID" value="RFN63595.1"/>
    <property type="molecule type" value="Genomic_DNA"/>
</dbReference>
<dbReference type="Pfam" id="PF10618">
    <property type="entry name" value="Tail_tube"/>
    <property type="match status" value="1"/>
</dbReference>
<reference evidence="1" key="1">
    <citation type="submission" date="2018-08" db="EMBL/GenBank/DDBJ databases">
        <title>Antagonistic pleiotropy in the bifunctional surface protein FadL/P1 during adaptation of Haemophilus influenzae to chronic lung infection associated with COPD.</title>
        <authorList>
            <person name="Moleres J."/>
            <person name="Ehrlich R."/>
        </authorList>
    </citation>
    <scope>NUCLEOTIDE SEQUENCE [LARGE SCALE GENOMIC DNA]</scope>
    <source>
        <strain evidence="1">P668-6062</strain>
    </source>
</reference>
<accession>A0A2S9S7X3</accession>
<organism evidence="1">
    <name type="scientific">Haemophilus influenzae</name>
    <dbReference type="NCBI Taxonomy" id="727"/>
    <lineage>
        <taxon>Bacteria</taxon>
        <taxon>Pseudomonadati</taxon>
        <taxon>Pseudomonadota</taxon>
        <taxon>Gammaproteobacteria</taxon>
        <taxon>Pasteurellales</taxon>
        <taxon>Pasteurellaceae</taxon>
        <taxon>Haemophilus</taxon>
    </lineage>
</organism>
<dbReference type="InterPro" id="IPR019596">
    <property type="entry name" value="Phage_Mu_GpM_tail_tub"/>
</dbReference>
<proteinExistence type="predicted"/>
<evidence type="ECO:0000313" key="1">
    <source>
        <dbReference type="EMBL" id="RFN63595.1"/>
    </source>
</evidence>
<comment type="caution">
    <text evidence="1">The sequence shown here is derived from an EMBL/GenBank/DDBJ whole genome shotgun (WGS) entry which is preliminary data.</text>
</comment>
<protein>
    <submittedName>
        <fullName evidence="1">Phage tail protein</fullName>
    </submittedName>
</protein>
<dbReference type="AlphaFoldDB" id="A0A2S9S7X3"/>
<sequence length="122" mass="13470">MAQEFASLGIVEVDGQEIDLTKLDVRTTTGRKPVKTINRKGRVKGFAKGITEYALSITVVVPLNAPEPDWDNVTDAKITVEEENGKRISYTGCFTTETGTSYTVDSEEVRDLQMVALDKVEE</sequence>
<dbReference type="RefSeq" id="WP_032823809.1">
    <property type="nucleotide sequence ID" value="NZ_AP018764.1"/>
</dbReference>
<name>A0A2S9S7X3_HAEIF</name>